<dbReference type="PRINTS" id="PR00038">
    <property type="entry name" value="HTHLUXR"/>
</dbReference>
<sequence length="214" mass="22961">MEVAQQLDDIAGNYISVVVLNTGNSFLTDEPVREGLACLHRSLPGCPFMLLTQIDEAAISDAVITEITRYGVRGCVADSASIEIALAALRLLMAGGVYFPRSMLMDGPEQAAASHNITALPPAWAISEVAPEVSSAGDRMDIAFTERERQVLATLLRGLSNKVIAHELNLSQNTVKSHISHIMRKLHATNRTEAVILSQYAYSAPNGGADTSKT</sequence>
<dbReference type="AlphaFoldDB" id="A0A432VCU8"/>
<dbReference type="Pfam" id="PF00196">
    <property type="entry name" value="GerE"/>
    <property type="match status" value="1"/>
</dbReference>
<dbReference type="PROSITE" id="PS50043">
    <property type="entry name" value="HTH_LUXR_2"/>
    <property type="match status" value="1"/>
</dbReference>
<evidence type="ECO:0000259" key="4">
    <source>
        <dbReference type="PROSITE" id="PS50043"/>
    </source>
</evidence>
<evidence type="ECO:0000313" key="5">
    <source>
        <dbReference type="EMBL" id="RUM99936.1"/>
    </source>
</evidence>
<reference evidence="5 6" key="1">
    <citation type="submission" date="2018-11" db="EMBL/GenBank/DDBJ databases">
        <title>Pseudaminobacter arsenicus sp. nov., an arsenic-resistant bacterium isolated from arsenic-rich aquifers.</title>
        <authorList>
            <person name="Mu Y."/>
        </authorList>
    </citation>
    <scope>NUCLEOTIDE SEQUENCE [LARGE SCALE GENOMIC DNA]</scope>
    <source>
        <strain evidence="5 6">CB3</strain>
    </source>
</reference>
<dbReference type="SMART" id="SM00421">
    <property type="entry name" value="HTH_LUXR"/>
    <property type="match status" value="1"/>
</dbReference>
<dbReference type="SUPFAM" id="SSF46894">
    <property type="entry name" value="C-terminal effector domain of the bipartite response regulators"/>
    <property type="match status" value="1"/>
</dbReference>
<feature type="domain" description="HTH luxR-type" evidence="4">
    <location>
        <begin position="137"/>
        <end position="202"/>
    </location>
</feature>
<dbReference type="PANTHER" id="PTHR44688:SF16">
    <property type="entry name" value="DNA-BINDING TRANSCRIPTIONAL ACTIVATOR DEVR_DOSR"/>
    <property type="match status" value="1"/>
</dbReference>
<keyword evidence="6" id="KW-1185">Reference proteome</keyword>
<protein>
    <submittedName>
        <fullName evidence="5">Response regulator transcription factor</fullName>
    </submittedName>
</protein>
<name>A0A432VCU8_9HYPH</name>
<dbReference type="InterPro" id="IPR016032">
    <property type="entry name" value="Sig_transdc_resp-reg_C-effctor"/>
</dbReference>
<dbReference type="InterPro" id="IPR000792">
    <property type="entry name" value="Tscrpt_reg_LuxR_C"/>
</dbReference>
<accession>A0A432VCU8</accession>
<dbReference type="CDD" id="cd06170">
    <property type="entry name" value="LuxR_C_like"/>
    <property type="match status" value="1"/>
</dbReference>
<dbReference type="GO" id="GO:0003677">
    <property type="term" value="F:DNA binding"/>
    <property type="evidence" value="ECO:0007669"/>
    <property type="project" value="UniProtKB-KW"/>
</dbReference>
<gene>
    <name evidence="5" type="ORF">EET67_02950</name>
</gene>
<keyword evidence="3" id="KW-0804">Transcription</keyword>
<evidence type="ECO:0000256" key="2">
    <source>
        <dbReference type="ARBA" id="ARBA00023125"/>
    </source>
</evidence>
<dbReference type="Gene3D" id="3.40.50.2300">
    <property type="match status" value="1"/>
</dbReference>
<proteinExistence type="predicted"/>
<dbReference type="OrthoDB" id="7272316at2"/>
<dbReference type="GO" id="GO:0006355">
    <property type="term" value="P:regulation of DNA-templated transcription"/>
    <property type="evidence" value="ECO:0007669"/>
    <property type="project" value="InterPro"/>
</dbReference>
<evidence type="ECO:0000313" key="6">
    <source>
        <dbReference type="Proteomes" id="UP000281647"/>
    </source>
</evidence>
<dbReference type="PROSITE" id="PS00622">
    <property type="entry name" value="HTH_LUXR_1"/>
    <property type="match status" value="1"/>
</dbReference>
<dbReference type="EMBL" id="RKST01000001">
    <property type="protein sequence ID" value="RUM99936.1"/>
    <property type="molecule type" value="Genomic_DNA"/>
</dbReference>
<evidence type="ECO:0000256" key="3">
    <source>
        <dbReference type="ARBA" id="ARBA00023163"/>
    </source>
</evidence>
<keyword evidence="2" id="KW-0238">DNA-binding</keyword>
<keyword evidence="1" id="KW-0805">Transcription regulation</keyword>
<organism evidence="5 6">
    <name type="scientific">Borborobacter arsenicus</name>
    <dbReference type="NCBI Taxonomy" id="1851146"/>
    <lineage>
        <taxon>Bacteria</taxon>
        <taxon>Pseudomonadati</taxon>
        <taxon>Pseudomonadota</taxon>
        <taxon>Alphaproteobacteria</taxon>
        <taxon>Hyphomicrobiales</taxon>
        <taxon>Phyllobacteriaceae</taxon>
        <taxon>Borborobacter</taxon>
    </lineage>
</organism>
<comment type="caution">
    <text evidence="5">The sequence shown here is derived from an EMBL/GenBank/DDBJ whole genome shotgun (WGS) entry which is preliminary data.</text>
</comment>
<dbReference type="Proteomes" id="UP000281647">
    <property type="component" value="Unassembled WGS sequence"/>
</dbReference>
<dbReference type="PANTHER" id="PTHR44688">
    <property type="entry name" value="DNA-BINDING TRANSCRIPTIONAL ACTIVATOR DEVR_DOSR"/>
    <property type="match status" value="1"/>
</dbReference>
<evidence type="ECO:0000256" key="1">
    <source>
        <dbReference type="ARBA" id="ARBA00023015"/>
    </source>
</evidence>